<organism evidence="1 2">
    <name type="scientific">Dactylosporangium darangshiense</name>
    <dbReference type="NCBI Taxonomy" id="579108"/>
    <lineage>
        <taxon>Bacteria</taxon>
        <taxon>Bacillati</taxon>
        <taxon>Actinomycetota</taxon>
        <taxon>Actinomycetes</taxon>
        <taxon>Micromonosporales</taxon>
        <taxon>Micromonosporaceae</taxon>
        <taxon>Dactylosporangium</taxon>
    </lineage>
</organism>
<gene>
    <name evidence="1" type="ORF">GCM10022255_052390</name>
</gene>
<sequence length="177" mass="19955">MPKKPLSLQKTADRALCPVPTANVMHMKVHEIARWMRGAGVTETLTPQQATAWKVDPRNAPEWFTDLLAENASCAAEREYRERQADLEYEHRMLNLTEKVTKRLLAGAKHFRNPDAELIAQDMALRASKELCRAHTEACGKIIPELLSDLDIAALRWAGIDPHDHSTWIVHRGDCAA</sequence>
<dbReference type="EMBL" id="BAABAT010000015">
    <property type="protein sequence ID" value="GAA4253077.1"/>
    <property type="molecule type" value="Genomic_DNA"/>
</dbReference>
<reference evidence="2" key="1">
    <citation type="journal article" date="2019" name="Int. J. Syst. Evol. Microbiol.">
        <title>The Global Catalogue of Microorganisms (GCM) 10K type strain sequencing project: providing services to taxonomists for standard genome sequencing and annotation.</title>
        <authorList>
            <consortium name="The Broad Institute Genomics Platform"/>
            <consortium name="The Broad Institute Genome Sequencing Center for Infectious Disease"/>
            <person name="Wu L."/>
            <person name="Ma J."/>
        </authorList>
    </citation>
    <scope>NUCLEOTIDE SEQUENCE [LARGE SCALE GENOMIC DNA]</scope>
    <source>
        <strain evidence="2">JCM 17441</strain>
    </source>
</reference>
<evidence type="ECO:0000313" key="1">
    <source>
        <dbReference type="EMBL" id="GAA4253077.1"/>
    </source>
</evidence>
<keyword evidence="2" id="KW-1185">Reference proteome</keyword>
<comment type="caution">
    <text evidence="1">The sequence shown here is derived from an EMBL/GenBank/DDBJ whole genome shotgun (WGS) entry which is preliminary data.</text>
</comment>
<name>A0ABP8DE18_9ACTN</name>
<proteinExistence type="predicted"/>
<protein>
    <submittedName>
        <fullName evidence="1">Uncharacterized protein</fullName>
    </submittedName>
</protein>
<accession>A0ABP8DE18</accession>
<evidence type="ECO:0000313" key="2">
    <source>
        <dbReference type="Proteomes" id="UP001500620"/>
    </source>
</evidence>
<dbReference type="Proteomes" id="UP001500620">
    <property type="component" value="Unassembled WGS sequence"/>
</dbReference>